<dbReference type="GO" id="GO:0016757">
    <property type="term" value="F:glycosyltransferase activity"/>
    <property type="evidence" value="ECO:0007669"/>
    <property type="project" value="UniProtKB-KW"/>
</dbReference>
<organism evidence="5 6">
    <name type="scientific">Bifidobacterium erythrocebi</name>
    <dbReference type="NCBI Taxonomy" id="2675325"/>
    <lineage>
        <taxon>Bacteria</taxon>
        <taxon>Bacillati</taxon>
        <taxon>Actinomycetota</taxon>
        <taxon>Actinomycetes</taxon>
        <taxon>Bifidobacteriales</taxon>
        <taxon>Bifidobacteriaceae</taxon>
        <taxon>Bifidobacterium</taxon>
    </lineage>
</organism>
<dbReference type="PANTHER" id="PTHR13778:SF47">
    <property type="entry name" value="LIPOPOLYSACCHARIDE 1,3-GALACTOSYLTRANSFERASE"/>
    <property type="match status" value="1"/>
</dbReference>
<dbReference type="Pfam" id="PF14393">
    <property type="entry name" value="DUF4422"/>
    <property type="match status" value="1"/>
</dbReference>
<dbReference type="PANTHER" id="PTHR13778">
    <property type="entry name" value="GLYCOSYLTRANSFERASE 8 DOMAIN-CONTAINING PROTEIN"/>
    <property type="match status" value="1"/>
</dbReference>
<dbReference type="InterPro" id="IPR002495">
    <property type="entry name" value="Glyco_trans_8"/>
</dbReference>
<dbReference type="SUPFAM" id="SSF53448">
    <property type="entry name" value="Nucleotide-diphospho-sugar transferases"/>
    <property type="match status" value="1"/>
</dbReference>
<dbReference type="Pfam" id="PF01501">
    <property type="entry name" value="Glyco_transf_8"/>
    <property type="match status" value="1"/>
</dbReference>
<evidence type="ECO:0000256" key="3">
    <source>
        <dbReference type="ARBA" id="ARBA00022723"/>
    </source>
</evidence>
<dbReference type="InterPro" id="IPR050748">
    <property type="entry name" value="Glycosyltrans_8_dom-fam"/>
</dbReference>
<keyword evidence="6" id="KW-1185">Reference proteome</keyword>
<dbReference type="Gene3D" id="3.90.550.10">
    <property type="entry name" value="Spore Coat Polysaccharide Biosynthesis Protein SpsA, Chain A"/>
    <property type="match status" value="1"/>
</dbReference>
<name>A0A7Y0HVR5_9BIFI</name>
<accession>A0A7Y0HVR5</accession>
<gene>
    <name evidence="5" type="ORF">G1C98_1624</name>
</gene>
<keyword evidence="2 5" id="KW-0808">Transferase</keyword>
<dbReference type="EMBL" id="JAAIIF010000017">
    <property type="protein sequence ID" value="NMM96888.1"/>
    <property type="molecule type" value="Genomic_DNA"/>
</dbReference>
<evidence type="ECO:0000259" key="4">
    <source>
        <dbReference type="Pfam" id="PF14393"/>
    </source>
</evidence>
<sequence length="632" mass="72688">MPTENPSQPSRIKIFVSAHKPAVFPDCASILPIQVGAAQAESAGKPLFENTLHDNTGDNISSKNPMYCELTAQYWAWKNADADYYGFCHYRRYFDFTNTEHEQNSYGEIIDTIINPKSIAEYGLDDGTIAQAVEGWDVITTPLNNVREFDGFTNLKDHWNADPHLRIKDLRHMYDVLCAMHPEYREDADAVLNGTRAAFCNMFIMKKAIFQEYCSWLFPILDEFTAHWDHSAADVQTLRTPGHLSERLLNIFLVHKQRTGANWKIKRLQCVHFTNPEPFTPLEPLNSNPRFTVPVLFAADDNYVPMLTTTIYSMLRNASPERHYDVIVLERNISAENKQNITDFLAQFGNATVRFYDVSRAIDGFNLTTNNAHISIETYYRFIIQEALPFYKKVLYLDCDMVVNGDVAELYDTDLGSNAIGAVPDIDFIGNLNMKDGACAEYAKHRLHMKEPYGYFQAGVLVMNLEKMREIHSVREWLEIAQQPGFIYNDQDILNMECEGSVTHLPYEWNVMHDCDGRVHDVFDFAPAHMFQKYMDSRRAPKIVHYADYDKPWKNPWCDFGPLYWIYASQTPFSLQMMALLAGIEKPEPPQHHERAIAEDSPIRKYVDVLAPVGSKQRELMKVAARKIQGKH</sequence>
<dbReference type="CDD" id="cd04194">
    <property type="entry name" value="GT8_A4GalT_like"/>
    <property type="match status" value="1"/>
</dbReference>
<keyword evidence="1" id="KW-0328">Glycosyltransferase</keyword>
<protein>
    <submittedName>
        <fullName evidence="5">Glycosyltransferase</fullName>
    </submittedName>
</protein>
<dbReference type="InterPro" id="IPR025536">
    <property type="entry name" value="DUF4422"/>
</dbReference>
<evidence type="ECO:0000313" key="5">
    <source>
        <dbReference type="EMBL" id="NMM96888.1"/>
    </source>
</evidence>
<dbReference type="RefSeq" id="WP_169080769.1">
    <property type="nucleotide sequence ID" value="NZ_JAAIIF010000017.1"/>
</dbReference>
<dbReference type="Proteomes" id="UP000529710">
    <property type="component" value="Unassembled WGS sequence"/>
</dbReference>
<evidence type="ECO:0000256" key="2">
    <source>
        <dbReference type="ARBA" id="ARBA00022679"/>
    </source>
</evidence>
<reference evidence="5 6" key="1">
    <citation type="submission" date="2020-02" db="EMBL/GenBank/DDBJ databases">
        <title>Characterization of phylogenetic diversity of novel bifidobacterial species isolated in Czech ZOOs.</title>
        <authorList>
            <person name="Lugli G.A."/>
            <person name="Vera N.B."/>
            <person name="Ventura M."/>
        </authorList>
    </citation>
    <scope>NUCLEOTIDE SEQUENCE [LARGE SCALE GENOMIC DNA]</scope>
    <source>
        <strain evidence="5 6">DSM 109960</strain>
    </source>
</reference>
<evidence type="ECO:0000313" key="6">
    <source>
        <dbReference type="Proteomes" id="UP000529710"/>
    </source>
</evidence>
<comment type="caution">
    <text evidence="5">The sequence shown here is derived from an EMBL/GenBank/DDBJ whole genome shotgun (WGS) entry which is preliminary data.</text>
</comment>
<dbReference type="InterPro" id="IPR029044">
    <property type="entry name" value="Nucleotide-diphossugar_trans"/>
</dbReference>
<dbReference type="GO" id="GO:0046872">
    <property type="term" value="F:metal ion binding"/>
    <property type="evidence" value="ECO:0007669"/>
    <property type="project" value="UniProtKB-KW"/>
</dbReference>
<keyword evidence="3" id="KW-0479">Metal-binding</keyword>
<dbReference type="AlphaFoldDB" id="A0A7Y0HVR5"/>
<evidence type="ECO:0000256" key="1">
    <source>
        <dbReference type="ARBA" id="ARBA00022676"/>
    </source>
</evidence>
<feature type="domain" description="DUF4422" evidence="4">
    <location>
        <begin position="13"/>
        <end position="256"/>
    </location>
</feature>
<proteinExistence type="predicted"/>